<accession>A0ACC2H251</accession>
<protein>
    <submittedName>
        <fullName evidence="1">Uncharacterized protein</fullName>
    </submittedName>
</protein>
<gene>
    <name evidence="1" type="ORF">DPEC_G00068340</name>
</gene>
<organism evidence="1 2">
    <name type="scientific">Dallia pectoralis</name>
    <name type="common">Alaska blackfish</name>
    <dbReference type="NCBI Taxonomy" id="75939"/>
    <lineage>
        <taxon>Eukaryota</taxon>
        <taxon>Metazoa</taxon>
        <taxon>Chordata</taxon>
        <taxon>Craniata</taxon>
        <taxon>Vertebrata</taxon>
        <taxon>Euteleostomi</taxon>
        <taxon>Actinopterygii</taxon>
        <taxon>Neopterygii</taxon>
        <taxon>Teleostei</taxon>
        <taxon>Protacanthopterygii</taxon>
        <taxon>Esociformes</taxon>
        <taxon>Umbridae</taxon>
        <taxon>Dallia</taxon>
    </lineage>
</organism>
<proteinExistence type="predicted"/>
<keyword evidence="2" id="KW-1185">Reference proteome</keyword>
<sequence>MAALASTGGLVWPISRSGVTMYKTLATPAKSCASWTVIGISRLEVAADCGSRREALLYQHCDIDTKRWSKSVACGLAVMWTILMRLFSRLTTFQLGSCKQIYSQKPPSGA</sequence>
<dbReference type="EMBL" id="CM055733">
    <property type="protein sequence ID" value="KAJ8009837.1"/>
    <property type="molecule type" value="Genomic_DNA"/>
</dbReference>
<dbReference type="Proteomes" id="UP001157502">
    <property type="component" value="Chromosome 6"/>
</dbReference>
<evidence type="ECO:0000313" key="1">
    <source>
        <dbReference type="EMBL" id="KAJ8009837.1"/>
    </source>
</evidence>
<name>A0ACC2H251_DALPE</name>
<comment type="caution">
    <text evidence="1">The sequence shown here is derived from an EMBL/GenBank/DDBJ whole genome shotgun (WGS) entry which is preliminary data.</text>
</comment>
<evidence type="ECO:0000313" key="2">
    <source>
        <dbReference type="Proteomes" id="UP001157502"/>
    </source>
</evidence>
<reference evidence="1" key="1">
    <citation type="submission" date="2021-05" db="EMBL/GenBank/DDBJ databases">
        <authorList>
            <person name="Pan Q."/>
            <person name="Jouanno E."/>
            <person name="Zahm M."/>
            <person name="Klopp C."/>
            <person name="Cabau C."/>
            <person name="Louis A."/>
            <person name="Berthelot C."/>
            <person name="Parey E."/>
            <person name="Roest Crollius H."/>
            <person name="Montfort J."/>
            <person name="Robinson-Rechavi M."/>
            <person name="Bouchez O."/>
            <person name="Lampietro C."/>
            <person name="Lopez Roques C."/>
            <person name="Donnadieu C."/>
            <person name="Postlethwait J."/>
            <person name="Bobe J."/>
            <person name="Dillon D."/>
            <person name="Chandos A."/>
            <person name="von Hippel F."/>
            <person name="Guiguen Y."/>
        </authorList>
    </citation>
    <scope>NUCLEOTIDE SEQUENCE</scope>
    <source>
        <strain evidence="1">YG-Jan2019</strain>
    </source>
</reference>